<dbReference type="Proteomes" id="UP000251993">
    <property type="component" value="Chromosome"/>
</dbReference>
<proteinExistence type="predicted"/>
<dbReference type="InterPro" id="IPR009050">
    <property type="entry name" value="Globin-like_sf"/>
</dbReference>
<dbReference type="Gene3D" id="1.10.490.10">
    <property type="entry name" value="Globins"/>
    <property type="match status" value="1"/>
</dbReference>
<dbReference type="OrthoDB" id="25954at2"/>
<gene>
    <name evidence="5" type="ORF">DR864_17120</name>
</gene>
<dbReference type="GO" id="GO:0046872">
    <property type="term" value="F:metal ion binding"/>
    <property type="evidence" value="ECO:0007669"/>
    <property type="project" value="UniProtKB-KW"/>
</dbReference>
<dbReference type="GO" id="GO:0019825">
    <property type="term" value="F:oxygen binding"/>
    <property type="evidence" value="ECO:0007669"/>
    <property type="project" value="InterPro"/>
</dbReference>
<dbReference type="AlphaFoldDB" id="A0A344TL22"/>
<dbReference type="EMBL" id="CP030850">
    <property type="protein sequence ID" value="AXE19343.1"/>
    <property type="molecule type" value="Genomic_DNA"/>
</dbReference>
<evidence type="ECO:0000256" key="2">
    <source>
        <dbReference type="ARBA" id="ARBA00022617"/>
    </source>
</evidence>
<evidence type="ECO:0000256" key="4">
    <source>
        <dbReference type="ARBA" id="ARBA00023004"/>
    </source>
</evidence>
<evidence type="ECO:0000256" key="1">
    <source>
        <dbReference type="ARBA" id="ARBA00022448"/>
    </source>
</evidence>
<name>A0A344TL22_9BACT</name>
<accession>A0A344TL22</accession>
<dbReference type="SUPFAM" id="SSF46458">
    <property type="entry name" value="Globin-like"/>
    <property type="match status" value="1"/>
</dbReference>
<sequence length="132" mass="15646">MPKLLETREDVELMVNQFYQKIRQDAELGYIFEEVAHIDWELHLPKMYDFWEGILLGTANYMGRPMPPHFRLTTKHTLTPAHFDRWLHLFFENVDALFEGDIAAEAKYRAYSIATIMNQRVQQVNAQISEEN</sequence>
<dbReference type="KEGG" id="run:DR864_17120"/>
<dbReference type="RefSeq" id="WP_114068126.1">
    <property type="nucleotide sequence ID" value="NZ_CP030850.1"/>
</dbReference>
<keyword evidence="6" id="KW-1185">Reference proteome</keyword>
<dbReference type="Pfam" id="PF01152">
    <property type="entry name" value="Bac_globin"/>
    <property type="match status" value="1"/>
</dbReference>
<keyword evidence="1" id="KW-0813">Transport</keyword>
<dbReference type="InterPro" id="IPR001486">
    <property type="entry name" value="Hemoglobin_trunc"/>
</dbReference>
<evidence type="ECO:0000256" key="3">
    <source>
        <dbReference type="ARBA" id="ARBA00022723"/>
    </source>
</evidence>
<dbReference type="GO" id="GO:0020037">
    <property type="term" value="F:heme binding"/>
    <property type="evidence" value="ECO:0007669"/>
    <property type="project" value="InterPro"/>
</dbReference>
<evidence type="ECO:0000313" key="5">
    <source>
        <dbReference type="EMBL" id="AXE19343.1"/>
    </source>
</evidence>
<dbReference type="InterPro" id="IPR012292">
    <property type="entry name" value="Globin/Proto"/>
</dbReference>
<reference evidence="5 6" key="1">
    <citation type="submission" date="2018-07" db="EMBL/GenBank/DDBJ databases">
        <title>Genome sequencing of Runella.</title>
        <authorList>
            <person name="Baek M.-G."/>
            <person name="Yi H."/>
        </authorList>
    </citation>
    <scope>NUCLEOTIDE SEQUENCE [LARGE SCALE GENOMIC DNA]</scope>
    <source>
        <strain evidence="5 6">HYN0085</strain>
    </source>
</reference>
<keyword evidence="3" id="KW-0479">Metal-binding</keyword>
<keyword evidence="4" id="KW-0408">Iron</keyword>
<organism evidence="5 6">
    <name type="scientific">Runella rosea</name>
    <dbReference type="NCBI Taxonomy" id="2259595"/>
    <lineage>
        <taxon>Bacteria</taxon>
        <taxon>Pseudomonadati</taxon>
        <taxon>Bacteroidota</taxon>
        <taxon>Cytophagia</taxon>
        <taxon>Cytophagales</taxon>
        <taxon>Spirosomataceae</taxon>
        <taxon>Runella</taxon>
    </lineage>
</organism>
<keyword evidence="2" id="KW-0349">Heme</keyword>
<evidence type="ECO:0000313" key="6">
    <source>
        <dbReference type="Proteomes" id="UP000251993"/>
    </source>
</evidence>
<dbReference type="CDD" id="cd08916">
    <property type="entry name" value="TrHb3_P"/>
    <property type="match status" value="1"/>
</dbReference>
<protein>
    <submittedName>
        <fullName evidence="5">Sec-independent protein translocase TatC</fullName>
    </submittedName>
</protein>